<evidence type="ECO:0000313" key="3">
    <source>
        <dbReference type="Proteomes" id="UP000586042"/>
    </source>
</evidence>
<proteinExistence type="predicted"/>
<protein>
    <submittedName>
        <fullName evidence="2">Nuclear transport factor 2 family protein</fullName>
    </submittedName>
</protein>
<evidence type="ECO:0000259" key="1">
    <source>
        <dbReference type="Pfam" id="PF12680"/>
    </source>
</evidence>
<dbReference type="InterPro" id="IPR037401">
    <property type="entry name" value="SnoaL-like"/>
</dbReference>
<gene>
    <name evidence="2" type="ORF">HTZ77_30920</name>
</gene>
<dbReference type="Gene3D" id="3.10.450.50">
    <property type="match status" value="1"/>
</dbReference>
<feature type="domain" description="SnoaL-like" evidence="1">
    <location>
        <begin position="30"/>
        <end position="125"/>
    </location>
</feature>
<dbReference type="SUPFAM" id="SSF54427">
    <property type="entry name" value="NTF2-like"/>
    <property type="match status" value="1"/>
</dbReference>
<name>A0A7Y6ICV4_9ACTN</name>
<dbReference type="InterPro" id="IPR032710">
    <property type="entry name" value="NTF2-like_dom_sf"/>
</dbReference>
<organism evidence="2 3">
    <name type="scientific">Nonomuraea montanisoli</name>
    <dbReference type="NCBI Taxonomy" id="2741721"/>
    <lineage>
        <taxon>Bacteria</taxon>
        <taxon>Bacillati</taxon>
        <taxon>Actinomycetota</taxon>
        <taxon>Actinomycetes</taxon>
        <taxon>Streptosporangiales</taxon>
        <taxon>Streptosporangiaceae</taxon>
        <taxon>Nonomuraea</taxon>
    </lineage>
</organism>
<reference evidence="2 3" key="1">
    <citation type="submission" date="2020-06" db="EMBL/GenBank/DDBJ databases">
        <title>Nonomuraea sp. SMC257, a novel actinomycete isolated from soil.</title>
        <authorList>
            <person name="Chanama M."/>
        </authorList>
    </citation>
    <scope>NUCLEOTIDE SEQUENCE [LARGE SCALE GENOMIC DNA]</scope>
    <source>
        <strain evidence="2 3">SMC257</strain>
    </source>
</reference>
<sequence>MSSTAVATTATLLPVTAQSTTPDNKTIVQRALTALVATGDVDALALLLSDGFLHHRPDATSSTKAEWLAAVRAALVPLAGMQVEIRHVLADGDHVVMHSLRRLPGGGPEIAVVDIWRLDDGLIAEAWEIIEPTAEAAAHLVWWEPADH</sequence>
<accession>A0A7Y6ICV4</accession>
<dbReference type="AlphaFoldDB" id="A0A7Y6ICV4"/>
<dbReference type="EMBL" id="JABWGN010000012">
    <property type="protein sequence ID" value="NUW35801.1"/>
    <property type="molecule type" value="Genomic_DNA"/>
</dbReference>
<dbReference type="Pfam" id="PF12680">
    <property type="entry name" value="SnoaL_2"/>
    <property type="match status" value="1"/>
</dbReference>
<evidence type="ECO:0000313" key="2">
    <source>
        <dbReference type="EMBL" id="NUW35801.1"/>
    </source>
</evidence>
<comment type="caution">
    <text evidence="2">The sequence shown here is derived from an EMBL/GenBank/DDBJ whole genome shotgun (WGS) entry which is preliminary data.</text>
</comment>
<dbReference type="Proteomes" id="UP000586042">
    <property type="component" value="Unassembled WGS sequence"/>
</dbReference>
<keyword evidence="3" id="KW-1185">Reference proteome</keyword>